<dbReference type="AlphaFoldDB" id="A0A0D2ZPK5"/>
<dbReference type="Gramene" id="Bo00434s060.1">
    <property type="protein sequence ID" value="Bo00434s060.1"/>
    <property type="gene ID" value="Bo00434s060"/>
</dbReference>
<dbReference type="Proteomes" id="UP000032141">
    <property type="component" value="Unassembled WGS sequence"/>
</dbReference>
<accession>A0A0D2ZPK5</accession>
<dbReference type="HOGENOM" id="CLU_019862_0_1_1"/>
<dbReference type="EnsemblPlants" id="Bo00434s060.1">
    <property type="protein sequence ID" value="Bo00434s060.1"/>
    <property type="gene ID" value="Bo00434s060"/>
</dbReference>
<reference evidence="2" key="2">
    <citation type="submission" date="2015-06" db="UniProtKB">
        <authorList>
            <consortium name="EnsemblPlants"/>
        </authorList>
    </citation>
    <scope>IDENTIFICATION</scope>
</reference>
<feature type="region of interest" description="Disordered" evidence="1">
    <location>
        <begin position="1"/>
        <end position="30"/>
    </location>
</feature>
<organism evidence="2 3">
    <name type="scientific">Brassica oleracea var. oleracea</name>
    <dbReference type="NCBI Taxonomy" id="109376"/>
    <lineage>
        <taxon>Eukaryota</taxon>
        <taxon>Viridiplantae</taxon>
        <taxon>Streptophyta</taxon>
        <taxon>Embryophyta</taxon>
        <taxon>Tracheophyta</taxon>
        <taxon>Spermatophyta</taxon>
        <taxon>Magnoliopsida</taxon>
        <taxon>eudicotyledons</taxon>
        <taxon>Gunneridae</taxon>
        <taxon>Pentapetalae</taxon>
        <taxon>rosids</taxon>
        <taxon>malvids</taxon>
        <taxon>Brassicales</taxon>
        <taxon>Brassicaceae</taxon>
        <taxon>Brassiceae</taxon>
        <taxon>Brassica</taxon>
    </lineage>
</organism>
<evidence type="ECO:0000313" key="3">
    <source>
        <dbReference type="Proteomes" id="UP000032141"/>
    </source>
</evidence>
<evidence type="ECO:0000256" key="1">
    <source>
        <dbReference type="SAM" id="MobiDB-lite"/>
    </source>
</evidence>
<sequence>MTSRKRSSKKKISPQSSSGNPCTNEEIVPQEKFEVDQEEKEAYWDALCGSITPPPKVFFPTRPATHFDLTLPSRTSPAYLKTLREFYIVPSGVVFRVLVHGVSAEDPPEGFLTCYEAFLTCCRMWFPIPEAIVHALDHFELSISQINVAALQNFLGVLILSYELGMDLSPNDIEGLWSTRMTSIDYSYRMAPKRHMSIIQGHTSNAKGWFERFFYVRVDGASVEENCLPLFCGKWNFHRSNSILPAIPRDLFAKLDLLRNGPFFWDSFTLDRIRNAVALYRSRGIFRPLHASDMDEPHPGAFPYHRESVRTRKDKKIALEDRNFVSEDLLLPGWNPGFTPGDGSGTSEAPLPNDFFTNLPPGFTTPASLDEASFKDAQDYVGDFRECRGTVGTLWKSQNPYFSFLFEVTEKSGLMDGCAQAESMVPPIEGRIRELWEPIEVSEDTTEAGGDAADEGGKVDQLADSFGTSISGPSVAIRYLSVLWPSKDYVGISFRPRTAWTRKRESSDKSSKRVATQRPNACSARAIRSDRARAKVRSLCSDRALPKRRYDISPCILVYPSMLSPEDRSEPISRYPPF</sequence>
<evidence type="ECO:0000313" key="2">
    <source>
        <dbReference type="EnsemblPlants" id="Bo00434s060.1"/>
    </source>
</evidence>
<keyword evidence="3" id="KW-1185">Reference proteome</keyword>
<feature type="compositionally biased region" description="Basic residues" evidence="1">
    <location>
        <begin position="1"/>
        <end position="12"/>
    </location>
</feature>
<feature type="region of interest" description="Disordered" evidence="1">
    <location>
        <begin position="501"/>
        <end position="527"/>
    </location>
</feature>
<reference evidence="2" key="1">
    <citation type="journal article" date="2014" name="Genome Biol.">
        <title>Transcriptome and methylome profiling reveals relics of genome dominance in the mesopolyploid Brassica oleracea.</title>
        <authorList>
            <person name="Parkin I.A."/>
            <person name="Koh C."/>
            <person name="Tang H."/>
            <person name="Robinson S.J."/>
            <person name="Kagale S."/>
            <person name="Clarke W.E."/>
            <person name="Town C.D."/>
            <person name="Nixon J."/>
            <person name="Krishnakumar V."/>
            <person name="Bidwell S.L."/>
            <person name="Denoeud F."/>
            <person name="Belcram H."/>
            <person name="Links M.G."/>
            <person name="Just J."/>
            <person name="Clarke C."/>
            <person name="Bender T."/>
            <person name="Huebert T."/>
            <person name="Mason A.S."/>
            <person name="Pires J.C."/>
            <person name="Barker G."/>
            <person name="Moore J."/>
            <person name="Walley P.G."/>
            <person name="Manoli S."/>
            <person name="Batley J."/>
            <person name="Edwards D."/>
            <person name="Nelson M.N."/>
            <person name="Wang X."/>
            <person name="Paterson A.H."/>
            <person name="King G."/>
            <person name="Bancroft I."/>
            <person name="Chalhoub B."/>
            <person name="Sharpe A.G."/>
        </authorList>
    </citation>
    <scope>NUCLEOTIDE SEQUENCE [LARGE SCALE GENOMIC DNA]</scope>
    <source>
        <strain evidence="2">cv. TO1000</strain>
    </source>
</reference>
<proteinExistence type="predicted"/>
<protein>
    <submittedName>
        <fullName evidence="2">Uncharacterized protein</fullName>
    </submittedName>
</protein>
<feature type="compositionally biased region" description="Basic and acidic residues" evidence="1">
    <location>
        <begin position="502"/>
        <end position="511"/>
    </location>
</feature>
<name>A0A0D2ZPK5_BRAOL</name>